<dbReference type="PANTHER" id="PTHR43272:SF32">
    <property type="entry name" value="AMP-DEPENDENT SYNTHETASE_LIGASE DOMAIN-CONTAINING PROTEIN"/>
    <property type="match status" value="1"/>
</dbReference>
<accession>A0A2A5WNX9</accession>
<keyword evidence="2" id="KW-0276">Fatty acid metabolism</keyword>
<dbReference type="EMBL" id="NTKD01000038">
    <property type="protein sequence ID" value="PDH38255.1"/>
    <property type="molecule type" value="Genomic_DNA"/>
</dbReference>
<evidence type="ECO:0000313" key="7">
    <source>
        <dbReference type="Proteomes" id="UP000219327"/>
    </source>
</evidence>
<evidence type="ECO:0000256" key="3">
    <source>
        <dbReference type="ARBA" id="ARBA00023098"/>
    </source>
</evidence>
<dbReference type="Gene3D" id="3.40.50.12780">
    <property type="entry name" value="N-terminal domain of ligase-like"/>
    <property type="match status" value="1"/>
</dbReference>
<dbReference type="SUPFAM" id="SSF56801">
    <property type="entry name" value="Acetyl-CoA synthetase-like"/>
    <property type="match status" value="1"/>
</dbReference>
<dbReference type="InterPro" id="IPR045851">
    <property type="entry name" value="AMP-bd_C_sf"/>
</dbReference>
<reference evidence="6 7" key="1">
    <citation type="submission" date="2017-08" db="EMBL/GenBank/DDBJ databases">
        <title>Fine stratification of microbial communities through a metagenomic profile of the photic zone.</title>
        <authorList>
            <person name="Haro-Moreno J.M."/>
            <person name="Lopez-Perez M."/>
            <person name="De La Torre J."/>
            <person name="Picazo A."/>
            <person name="Camacho A."/>
            <person name="Rodriguez-Valera F."/>
        </authorList>
    </citation>
    <scope>NUCLEOTIDE SEQUENCE [LARGE SCALE GENOMIC DNA]</scope>
    <source>
        <strain evidence="6">MED-G24</strain>
    </source>
</reference>
<organism evidence="6 7">
    <name type="scientific">OM182 bacterium MED-G24</name>
    <dbReference type="NCBI Taxonomy" id="1986255"/>
    <lineage>
        <taxon>Bacteria</taxon>
        <taxon>Pseudomonadati</taxon>
        <taxon>Pseudomonadota</taxon>
        <taxon>Gammaproteobacteria</taxon>
        <taxon>OMG group</taxon>
        <taxon>OM182 clade</taxon>
    </lineage>
</organism>
<dbReference type="GO" id="GO:0016020">
    <property type="term" value="C:membrane"/>
    <property type="evidence" value="ECO:0007669"/>
    <property type="project" value="TreeGrafter"/>
</dbReference>
<dbReference type="InterPro" id="IPR042099">
    <property type="entry name" value="ANL_N_sf"/>
</dbReference>
<dbReference type="GO" id="GO:0004467">
    <property type="term" value="F:long-chain fatty acid-CoA ligase activity"/>
    <property type="evidence" value="ECO:0007669"/>
    <property type="project" value="UniProtKB-EC"/>
</dbReference>
<dbReference type="Proteomes" id="UP000219327">
    <property type="component" value="Unassembled WGS sequence"/>
</dbReference>
<sequence>MKQVAISTHEVDQSHALPRVSIDGCHTVPQLFSKRIQDHGDKVAIREKDFGLWNEYRWRDWGERSRRIGLGLHSLGLERGDVCSIAGEVCKEWLFADLGVICAGGVTNGVYPTDSASQVEYLINDSGTRFYFAEDEEQLDKVLEVREHTPCLSRIIIFDMEGLRHLDDAMCMSLEDLMQLGDDYEKAHPGSWDSTISGADPEDLMVLTYTSGTTGPPKGAMISQRNMMFMMVSLQKVLNVYADDQQLGFLPLAHVAGRMFYTFAVIEAVSVVNLIEDPETMLQDAMEVAPTIHFAVPRVWEKQYSTVTIKLKEGTALGRFAYNVALGIGEKASQYEREDQKLPLWLAVQRFFADQLVFKNIRRMLGINEARWLSTAAAPIAPEIIDWYWAIGKPMFECYGQTECAGIITANYHGHNRIGSVGKPAPDCEVVLSEEGEILMRSPGVIQGYWNKPEKTAETFRQGWLHSGDVGRIDDDGYVYIVDRLKDIIITAGGKNITPSEIENQLKFSPYVSDAVVVGDRKPFLTCLVMIDQENVTKFAQDNDVPFTNYTSLCHTQAVQDLVSDEIEMVNSKFARVETIKKFRLIDQLLDPEDDELTPTMKLKRKVVHEKYADLIAEMY</sequence>
<dbReference type="InterPro" id="IPR000873">
    <property type="entry name" value="AMP-dep_synth/lig_dom"/>
</dbReference>
<dbReference type="Pfam" id="PF00501">
    <property type="entry name" value="AMP-binding"/>
    <property type="match status" value="1"/>
</dbReference>
<proteinExistence type="predicted"/>
<dbReference type="Pfam" id="PF23562">
    <property type="entry name" value="AMP-binding_C_3"/>
    <property type="match status" value="1"/>
</dbReference>
<evidence type="ECO:0000256" key="1">
    <source>
        <dbReference type="ARBA" id="ARBA00022598"/>
    </source>
</evidence>
<dbReference type="InterPro" id="IPR020845">
    <property type="entry name" value="AMP-binding_CS"/>
</dbReference>
<comment type="catalytic activity">
    <reaction evidence="4">
        <text>a long-chain fatty acid + ATP + CoA = a long-chain fatty acyl-CoA + AMP + diphosphate</text>
        <dbReference type="Rhea" id="RHEA:15421"/>
        <dbReference type="ChEBI" id="CHEBI:30616"/>
        <dbReference type="ChEBI" id="CHEBI:33019"/>
        <dbReference type="ChEBI" id="CHEBI:57287"/>
        <dbReference type="ChEBI" id="CHEBI:57560"/>
        <dbReference type="ChEBI" id="CHEBI:83139"/>
        <dbReference type="ChEBI" id="CHEBI:456215"/>
        <dbReference type="EC" id="6.2.1.3"/>
    </reaction>
    <physiologicalReaction direction="left-to-right" evidence="4">
        <dbReference type="Rhea" id="RHEA:15422"/>
    </physiologicalReaction>
</comment>
<evidence type="ECO:0000313" key="6">
    <source>
        <dbReference type="EMBL" id="PDH38255.1"/>
    </source>
</evidence>
<dbReference type="Gene3D" id="3.30.300.30">
    <property type="match status" value="1"/>
</dbReference>
<keyword evidence="3" id="KW-0443">Lipid metabolism</keyword>
<keyword evidence="1 6" id="KW-0436">Ligase</keyword>
<dbReference type="PROSITE" id="PS00455">
    <property type="entry name" value="AMP_BINDING"/>
    <property type="match status" value="1"/>
</dbReference>
<feature type="domain" description="AMP-dependent synthetase/ligase" evidence="5">
    <location>
        <begin position="33"/>
        <end position="450"/>
    </location>
</feature>
<dbReference type="AlphaFoldDB" id="A0A2A5WNX9"/>
<name>A0A2A5WNX9_9GAMM</name>
<evidence type="ECO:0000256" key="4">
    <source>
        <dbReference type="ARBA" id="ARBA00024484"/>
    </source>
</evidence>
<evidence type="ECO:0000256" key="2">
    <source>
        <dbReference type="ARBA" id="ARBA00022832"/>
    </source>
</evidence>
<protein>
    <submittedName>
        <fullName evidence="6">Long-chain fatty acid--CoA ligase</fullName>
    </submittedName>
</protein>
<gene>
    <name evidence="6" type="ORF">CNE99_07150</name>
</gene>
<dbReference type="PANTHER" id="PTHR43272">
    <property type="entry name" value="LONG-CHAIN-FATTY-ACID--COA LIGASE"/>
    <property type="match status" value="1"/>
</dbReference>
<comment type="caution">
    <text evidence="6">The sequence shown here is derived from an EMBL/GenBank/DDBJ whole genome shotgun (WGS) entry which is preliminary data.</text>
</comment>
<evidence type="ECO:0000259" key="5">
    <source>
        <dbReference type="Pfam" id="PF00501"/>
    </source>
</evidence>